<dbReference type="SUPFAM" id="SSF48452">
    <property type="entry name" value="TPR-like"/>
    <property type="match status" value="1"/>
</dbReference>
<comment type="similarity">
    <text evidence="3">Belongs to the TTC4 family.</text>
</comment>
<dbReference type="InterPro" id="IPR019734">
    <property type="entry name" value="TPR_rpt"/>
</dbReference>
<organism evidence="6">
    <name type="scientific">Rhodnius prolixus</name>
    <name type="common">Triatomid bug</name>
    <dbReference type="NCBI Taxonomy" id="13249"/>
    <lineage>
        <taxon>Eukaryota</taxon>
        <taxon>Metazoa</taxon>
        <taxon>Ecdysozoa</taxon>
        <taxon>Arthropoda</taxon>
        <taxon>Hexapoda</taxon>
        <taxon>Insecta</taxon>
        <taxon>Pterygota</taxon>
        <taxon>Neoptera</taxon>
        <taxon>Paraneoptera</taxon>
        <taxon>Hemiptera</taxon>
        <taxon>Heteroptera</taxon>
        <taxon>Panheteroptera</taxon>
        <taxon>Cimicomorpha</taxon>
        <taxon>Reduviidae</taxon>
        <taxon>Triatominae</taxon>
        <taxon>Rhodnius</taxon>
    </lineage>
</organism>
<sequence>MDNKSARSEKFETEEVRELAEKLDRELEDYILNLEKRSSNEAWPEDRWQEEMEKHPFFMTKVPEDGEIPPLLQGLQELKFSPEENTPEAVYQRRAYKEDGNYHYKLKKYRIAILCYTEGIKQRSNDVELNGHLYNNRAAAHYFLGNYRSCYNDCKCAVRILPLYPKATSRLAQVCFKLGLYEECISNCDLLTLENEPENKEILELRKAATKKKEKECAERRNNLLEKKIAIENKKILAAIKERKIKLVDQSVKENEELGLSNDLLAKKVHFCGERLVWPVLLLYPEYETSDIIENFHEDHTFEEELSEIFSNFADWDVDHKYSVNTISVYYENEKNIKSINLSATLGAVLVGKEVENGMPSFLVLLKDSATEKKLLKR</sequence>
<dbReference type="Pfam" id="PF18972">
    <property type="entry name" value="Wheel"/>
    <property type="match status" value="1"/>
</dbReference>
<evidence type="ECO:0000259" key="5">
    <source>
        <dbReference type="Pfam" id="PF18972"/>
    </source>
</evidence>
<keyword evidence="2" id="KW-0802">TPR repeat</keyword>
<feature type="coiled-coil region" evidence="4">
    <location>
        <begin position="208"/>
        <end position="235"/>
    </location>
</feature>
<keyword evidence="1" id="KW-0677">Repeat</keyword>
<evidence type="ECO:0000256" key="3">
    <source>
        <dbReference type="ARBA" id="ARBA00023602"/>
    </source>
</evidence>
<dbReference type="Gene3D" id="1.25.40.10">
    <property type="entry name" value="Tetratricopeptide repeat domain"/>
    <property type="match status" value="1"/>
</dbReference>
<dbReference type="InterPro" id="IPR044059">
    <property type="entry name" value="Csn1/TTC4_wheel"/>
</dbReference>
<dbReference type="SMART" id="SM00028">
    <property type="entry name" value="TPR"/>
    <property type="match status" value="3"/>
</dbReference>
<keyword evidence="4" id="KW-0175">Coiled coil</keyword>
<dbReference type="InterPro" id="IPR011990">
    <property type="entry name" value="TPR-like_helical_dom_sf"/>
</dbReference>
<evidence type="ECO:0000256" key="1">
    <source>
        <dbReference type="ARBA" id="ARBA00022737"/>
    </source>
</evidence>
<dbReference type="GO" id="GO:0005634">
    <property type="term" value="C:nucleus"/>
    <property type="evidence" value="ECO:0007669"/>
    <property type="project" value="TreeGrafter"/>
</dbReference>
<dbReference type="GO" id="GO:0030544">
    <property type="term" value="F:Hsp70 protein binding"/>
    <property type="evidence" value="ECO:0007669"/>
    <property type="project" value="TreeGrafter"/>
</dbReference>
<dbReference type="EMBL" id="GAHY01001488">
    <property type="protein sequence ID" value="JAA76022.1"/>
    <property type="molecule type" value="mRNA"/>
</dbReference>
<dbReference type="GO" id="GO:0051879">
    <property type="term" value="F:Hsp90 protein binding"/>
    <property type="evidence" value="ECO:0007669"/>
    <property type="project" value="InterPro"/>
</dbReference>
<name>R4FLB7_RHOPR</name>
<dbReference type="PANTHER" id="PTHR46035">
    <property type="entry name" value="TETRATRICOPEPTIDE REPEAT PROTEIN 4"/>
    <property type="match status" value="1"/>
</dbReference>
<accession>R4FLB7</accession>
<dbReference type="GO" id="GO:0005829">
    <property type="term" value="C:cytosol"/>
    <property type="evidence" value="ECO:0007669"/>
    <property type="project" value="TreeGrafter"/>
</dbReference>
<feature type="domain" description="Cns1/TTC4 wheel" evidence="5">
    <location>
        <begin position="274"/>
        <end position="371"/>
    </location>
</feature>
<dbReference type="PANTHER" id="PTHR46035:SF1">
    <property type="entry name" value="TETRATRICOPEPTIDE REPEAT PROTEIN 4"/>
    <property type="match status" value="1"/>
</dbReference>
<evidence type="ECO:0000313" key="6">
    <source>
        <dbReference type="EMBL" id="JAA76022.1"/>
    </source>
</evidence>
<protein>
    <submittedName>
        <fullName evidence="6">Putative hsp90 co-chaperone cns1</fullName>
    </submittedName>
</protein>
<evidence type="ECO:0000256" key="2">
    <source>
        <dbReference type="ARBA" id="ARBA00022803"/>
    </source>
</evidence>
<dbReference type="AlphaFoldDB" id="R4FLB7"/>
<dbReference type="CDD" id="cd21380">
    <property type="entry name" value="CTWD_Cns1"/>
    <property type="match status" value="1"/>
</dbReference>
<evidence type="ECO:0000256" key="4">
    <source>
        <dbReference type="SAM" id="Coils"/>
    </source>
</evidence>
<proteinExistence type="evidence at transcript level"/>
<reference evidence="6" key="1">
    <citation type="submission" date="2013-04" db="EMBL/GenBank/DDBJ databases">
        <title>An insight into the transcriptome of the digestive tract of the blood sucking bug, Rhodnius prolixus.</title>
        <authorList>
            <person name="Ribeiro J.M.C."/>
            <person name="Genta F.A."/>
            <person name="Sorgine M.H.F."/>
            <person name="Paiva-Silva G.O."/>
            <person name="Majerowicz D."/>
            <person name="Medeiros M."/>
            <person name="Koerich L."/>
            <person name="Terra W.R."/>
            <person name="Ferreira C."/>
            <person name="Pimentel A.C."/>
            <person name="Bisch P.M."/>
            <person name="Diniz M.M.P."/>
            <person name="Nascimento R."/>
            <person name="Salmon D."/>
            <person name="Silber A.M."/>
            <person name="Alves M."/>
            <person name="Oliveira M.F."/>
            <person name="Gondim K.C."/>
            <person name="Silva Neto M.A.C."/>
            <person name="Atella G.C."/>
            <person name="Araujo H."/>
            <person name="Dias F.S."/>
            <person name="Polycarpo C.R."/>
            <person name="Fampa P."/>
            <person name="Melo A.C."/>
            <person name="Tanaka A.S."/>
            <person name="Balczun C."/>
            <person name="Oliveira J.H.M."/>
            <person name="Goncalves R."/>
            <person name="Lazoski C."/>
            <person name="Pereira M.A."/>
            <person name="Rivera-Pomar R."/>
            <person name="Diambra L."/>
            <person name="Schaub G.A."/>
            <person name="Garcia E.S."/>
            <person name="Azambuja P."/>
            <person name="Braz G.R.C."/>
            <person name="Oliveira P.L."/>
        </authorList>
    </citation>
    <scope>NUCLEOTIDE SEQUENCE</scope>
</reference>
<dbReference type="GO" id="GO:0006457">
    <property type="term" value="P:protein folding"/>
    <property type="evidence" value="ECO:0007669"/>
    <property type="project" value="TreeGrafter"/>
</dbReference>
<dbReference type="VEuPathDB" id="VectorBase:RPRC014484"/>
<dbReference type="HOGENOM" id="CLU_040446_2_0_1"/>
<feature type="coiled-coil region" evidence="4">
    <location>
        <begin position="13"/>
        <end position="40"/>
    </location>
</feature>